<evidence type="ECO:0000313" key="3">
    <source>
        <dbReference type="Proteomes" id="UP000183685"/>
    </source>
</evidence>
<evidence type="ECO:0000259" key="1">
    <source>
        <dbReference type="Pfam" id="PF07484"/>
    </source>
</evidence>
<feature type="domain" description="Phage tail collar" evidence="1">
    <location>
        <begin position="7"/>
        <end position="63"/>
    </location>
</feature>
<keyword evidence="3" id="KW-1185">Reference proteome</keyword>
<dbReference type="SUPFAM" id="SSF88874">
    <property type="entry name" value="Receptor-binding domain of short tail fibre protein gp12"/>
    <property type="match status" value="1"/>
</dbReference>
<dbReference type="InterPro" id="IPR011083">
    <property type="entry name" value="Phage_tail_collar_dom"/>
</dbReference>
<dbReference type="Proteomes" id="UP000183685">
    <property type="component" value="Unassembled WGS sequence"/>
</dbReference>
<dbReference type="EMBL" id="FNAK01000001">
    <property type="protein sequence ID" value="SDD22064.1"/>
    <property type="molecule type" value="Genomic_DNA"/>
</dbReference>
<sequence>MYEQYMGVIKALGFQFTPAEWGRCNGAIIDISQFTALFSLLGCRFGGDCRTTFNLPDLRGRIPMGWGQSPGLTPRVMGTMPGLYQEVLSLSKMPEHLHSFSYTGGSGAGSGISLNMHVATNSGGKKQTPAVGDYVAPPADNFGSIQNNMFAAPADVTTKATIGGVIAAGDVQFDNTRLTIANTPQATQAVEIQQPTQAVHYSICMSGIYPSRS</sequence>
<dbReference type="OrthoDB" id="9810174at2"/>
<dbReference type="Pfam" id="PF07484">
    <property type="entry name" value="Collar"/>
    <property type="match status" value="1"/>
</dbReference>
<dbReference type="STRING" id="637679.GCA_001550055_00841"/>
<dbReference type="RefSeq" id="WP_068309141.1">
    <property type="nucleotide sequence ID" value="NZ_FNAK01000001.1"/>
</dbReference>
<organism evidence="2 3">
    <name type="scientific">Kordiimonas lacus</name>
    <dbReference type="NCBI Taxonomy" id="637679"/>
    <lineage>
        <taxon>Bacteria</taxon>
        <taxon>Pseudomonadati</taxon>
        <taxon>Pseudomonadota</taxon>
        <taxon>Alphaproteobacteria</taxon>
        <taxon>Kordiimonadales</taxon>
        <taxon>Kordiimonadaceae</taxon>
        <taxon>Kordiimonas</taxon>
    </lineage>
</organism>
<dbReference type="InterPro" id="IPR037053">
    <property type="entry name" value="Phage_tail_collar_dom_sf"/>
</dbReference>
<accession>A0A1G6SZK7</accession>
<gene>
    <name evidence="2" type="ORF">SAMN04488071_0047</name>
</gene>
<name>A0A1G6SZK7_9PROT</name>
<proteinExistence type="predicted"/>
<dbReference type="Gene3D" id="3.90.1340.10">
    <property type="entry name" value="Phage tail collar domain"/>
    <property type="match status" value="1"/>
</dbReference>
<reference evidence="2 3" key="1">
    <citation type="submission" date="2016-10" db="EMBL/GenBank/DDBJ databases">
        <authorList>
            <person name="de Groot N.N."/>
        </authorList>
    </citation>
    <scope>NUCLEOTIDE SEQUENCE [LARGE SCALE GENOMIC DNA]</scope>
    <source>
        <strain evidence="2 3">CGMCC 1.9109</strain>
    </source>
</reference>
<evidence type="ECO:0000313" key="2">
    <source>
        <dbReference type="EMBL" id="SDD22064.1"/>
    </source>
</evidence>
<protein>
    <submittedName>
        <fullName evidence="2">Microcystin-dependent protein</fullName>
    </submittedName>
</protein>
<dbReference type="AlphaFoldDB" id="A0A1G6SZK7"/>